<feature type="region of interest" description="Disordered" evidence="2">
    <location>
        <begin position="1"/>
        <end position="99"/>
    </location>
</feature>
<protein>
    <recommendedName>
        <fullName evidence="5">RNA polymerase I-specific transcription initiation factor RRN3</fullName>
    </recommendedName>
</protein>
<feature type="compositionally biased region" description="Low complexity" evidence="2">
    <location>
        <begin position="67"/>
        <end position="95"/>
    </location>
</feature>
<dbReference type="AlphaFoldDB" id="G7DVB2"/>
<dbReference type="GO" id="GO:0006361">
    <property type="term" value="P:transcription initiation at RNA polymerase I promoter"/>
    <property type="evidence" value="ECO:0007669"/>
    <property type="project" value="InterPro"/>
</dbReference>
<dbReference type="GO" id="GO:0001042">
    <property type="term" value="F:RNA polymerase I core binding"/>
    <property type="evidence" value="ECO:0007669"/>
    <property type="project" value="TreeGrafter"/>
</dbReference>
<dbReference type="FunCoup" id="G7DVB2">
    <property type="interactions" value="431"/>
</dbReference>
<dbReference type="OrthoDB" id="26970at2759"/>
<dbReference type="InterPro" id="IPR007991">
    <property type="entry name" value="RNA_pol_I_trans_ini_fac_RRN3"/>
</dbReference>
<feature type="region of interest" description="Disordered" evidence="2">
    <location>
        <begin position="398"/>
        <end position="430"/>
    </location>
</feature>
<organism evidence="3 4">
    <name type="scientific">Mixia osmundae (strain CBS 9802 / IAM 14324 / JCM 22182 / KY 12970)</name>
    <dbReference type="NCBI Taxonomy" id="764103"/>
    <lineage>
        <taxon>Eukaryota</taxon>
        <taxon>Fungi</taxon>
        <taxon>Dikarya</taxon>
        <taxon>Basidiomycota</taxon>
        <taxon>Pucciniomycotina</taxon>
        <taxon>Mixiomycetes</taxon>
        <taxon>Mixiales</taxon>
        <taxon>Mixiaceae</taxon>
        <taxon>Mixia</taxon>
    </lineage>
</organism>
<dbReference type="PANTHER" id="PTHR12790">
    <property type="entry name" value="TRANSCRIPTION INITIATION FACTOR IA RRN3"/>
    <property type="match status" value="1"/>
</dbReference>
<dbReference type="STRING" id="764103.G7DVB2"/>
<feature type="compositionally biased region" description="Acidic residues" evidence="2">
    <location>
        <begin position="404"/>
        <end position="430"/>
    </location>
</feature>
<feature type="region of interest" description="Disordered" evidence="2">
    <location>
        <begin position="477"/>
        <end position="507"/>
    </location>
</feature>
<dbReference type="PANTHER" id="PTHR12790:SF0">
    <property type="entry name" value="RNA POLYMERASE I-SPECIFIC TRANSCRIPTION INITIATION FACTOR RRN3-RELATED"/>
    <property type="match status" value="1"/>
</dbReference>
<comment type="caution">
    <text evidence="3">The sequence shown here is derived from an EMBL/GenBank/DDBJ whole genome shotgun (WGS) entry which is preliminary data.</text>
</comment>
<dbReference type="InParanoid" id="G7DVB2"/>
<dbReference type="Proteomes" id="UP000009131">
    <property type="component" value="Unassembled WGS sequence"/>
</dbReference>
<dbReference type="eggNOG" id="KOG2434">
    <property type="taxonomic scope" value="Eukaryota"/>
</dbReference>
<keyword evidence="4" id="KW-1185">Reference proteome</keyword>
<reference evidence="3 4" key="2">
    <citation type="journal article" date="2012" name="Open Biol.">
        <title>Characteristics of nucleosomes and linker DNA regions on the genome of the basidiomycete Mixia osmundae revealed by mono- and dinucleosome mapping.</title>
        <authorList>
            <person name="Nishida H."/>
            <person name="Kondo S."/>
            <person name="Matsumoto T."/>
            <person name="Suzuki Y."/>
            <person name="Yoshikawa H."/>
            <person name="Taylor T.D."/>
            <person name="Sugiyama J."/>
        </authorList>
    </citation>
    <scope>NUCLEOTIDE SEQUENCE [LARGE SCALE GENOMIC DNA]</scope>
    <source>
        <strain evidence="4">CBS 9802 / IAM 14324 / JCM 22182 / KY 12970</strain>
    </source>
</reference>
<dbReference type="Pfam" id="PF05327">
    <property type="entry name" value="RRN3"/>
    <property type="match status" value="1"/>
</dbReference>
<accession>G7DVB2</accession>
<comment type="similarity">
    <text evidence="1">Belongs to the RRN3 family.</text>
</comment>
<evidence type="ECO:0000313" key="3">
    <source>
        <dbReference type="EMBL" id="GAA94522.1"/>
    </source>
</evidence>
<dbReference type="RefSeq" id="XP_014570693.1">
    <property type="nucleotide sequence ID" value="XM_014715207.1"/>
</dbReference>
<feature type="compositionally biased region" description="Polar residues" evidence="2">
    <location>
        <begin position="1"/>
        <end position="14"/>
    </location>
</feature>
<feature type="region of interest" description="Disordered" evidence="2">
    <location>
        <begin position="737"/>
        <end position="761"/>
    </location>
</feature>
<evidence type="ECO:0008006" key="5">
    <source>
        <dbReference type="Google" id="ProtNLM"/>
    </source>
</evidence>
<sequence>MSQPVQSPRQSSASKPLPISRAPSRHQSSGHESHLAGTKRPLPGSLTREHDGSPSGMPSMLKKRHSSSSQTRTPTAARSRSASTISRAGSSRGTSPTDSLSLLALNDNVSGLVKAQPSSSTNDSLAALASLGPGGSLSDRNMLTSFIQSALLESYMGKMRRRDELIEELRRLSNDDSLNQQSGRSQQSQQLARWLEALSECTSKLDKSHRVLVDAILTLPWFTWEEQPRRAWGKFTRSLVLVRSEWLGSVLERAVKSLRYNTLVGLNVKSSQDTAGARLPRPSSLVGGALTRREVYDRQHGFLHSLCDYIPTLPSTLAPILQTHFPPRRERKEYHMTYYRNVLRVIEYCPDLLSTVLGLVISKAVKLDAEITQEVETLADDEGKLSEQIFQCSARDTFDRPIGESDDSADDDSNGSGDEAFDMEDLSDDEDLREEAQNLINAEDEALTRLKETVTKLDCILREIFAFLTARAERTVAQGRSSPLTEAEEDDDSSTASESEADDGAILRQPRSRTITAEDLNEQKRAVFDALLTSFDTHILQTFNTRHVQFLLFWSVSLSPEYTDDFTGALIERILFKTDAPNYIRVASAAYLGSFVSRAKFFDQDGARTVVRIMCQYISEQLSHLEPTQSGYVIPAYAQYTVFYAVVQAVMYIFCFRWRELLLEDEDPVGEAMSPEMGPTGARVWPPELDALKAAVDSPLNPLAICSAPVVEQFARISHSTGLMYCYTVLETNKRHASSSTSSHASPTKPKPGSQRSVGIANQGPVHNAMLKHALAEARFDTHFPFDPFKLPLSGVYVNDLYREWRDESDDTEDEDDVSEMEQISSSVSTNAEAMEAADSVSPHLAPWPASKRRSADLGSSFGAMSLSPEPFLAKREAAMPPMSEISV</sequence>
<dbReference type="HOGENOM" id="CLU_010579_0_0_1"/>
<dbReference type="EMBL" id="BABT02000037">
    <property type="protein sequence ID" value="GAA94522.1"/>
    <property type="molecule type" value="Genomic_DNA"/>
</dbReference>
<feature type="compositionally biased region" description="Low complexity" evidence="2">
    <location>
        <begin position="738"/>
        <end position="748"/>
    </location>
</feature>
<dbReference type="GO" id="GO:0001181">
    <property type="term" value="F:RNA polymerase I general transcription initiation factor activity"/>
    <property type="evidence" value="ECO:0007669"/>
    <property type="project" value="InterPro"/>
</dbReference>
<dbReference type="GO" id="GO:0005634">
    <property type="term" value="C:nucleus"/>
    <property type="evidence" value="ECO:0007669"/>
    <property type="project" value="TreeGrafter"/>
</dbReference>
<name>G7DVB2_MIXOS</name>
<gene>
    <name evidence="3" type="primary">Mo01174</name>
    <name evidence="3" type="ORF">E5Q_01174</name>
</gene>
<proteinExistence type="inferred from homology"/>
<reference evidence="3 4" key="1">
    <citation type="journal article" date="2011" name="J. Gen. Appl. Microbiol.">
        <title>Draft genome sequencing of the enigmatic basidiomycete Mixia osmundae.</title>
        <authorList>
            <person name="Nishida H."/>
            <person name="Nagatsuka Y."/>
            <person name="Sugiyama J."/>
        </authorList>
    </citation>
    <scope>NUCLEOTIDE SEQUENCE [LARGE SCALE GENOMIC DNA]</scope>
    <source>
        <strain evidence="4">CBS 9802 / IAM 14324 / JCM 22182 / KY 12970</strain>
    </source>
</reference>
<dbReference type="OMA" id="EHSILNT"/>
<feature type="compositionally biased region" description="Acidic residues" evidence="2">
    <location>
        <begin position="486"/>
        <end position="503"/>
    </location>
</feature>
<evidence type="ECO:0000313" key="4">
    <source>
        <dbReference type="Proteomes" id="UP000009131"/>
    </source>
</evidence>
<evidence type="ECO:0000256" key="1">
    <source>
        <dbReference type="ARBA" id="ARBA00010098"/>
    </source>
</evidence>
<evidence type="ECO:0000256" key="2">
    <source>
        <dbReference type="SAM" id="MobiDB-lite"/>
    </source>
</evidence>
<feature type="region of interest" description="Disordered" evidence="2">
    <location>
        <begin position="832"/>
        <end position="866"/>
    </location>
</feature>